<keyword evidence="1" id="KW-0472">Membrane</keyword>
<comment type="caution">
    <text evidence="2">The sequence shown here is derived from an EMBL/GenBank/DDBJ whole genome shotgun (WGS) entry which is preliminary data.</text>
</comment>
<sequence length="68" mass="7739">MKKLNTYALLSVLFFAVAFLGVYLSVYYNAFKSYKRGELEERGVRILRLGLYGHLVIFAILGVTAFLT</sequence>
<protein>
    <submittedName>
        <fullName evidence="2">Uncharacterized protein</fullName>
    </submittedName>
</protein>
<dbReference type="Proteomes" id="UP000240880">
    <property type="component" value="Unassembled WGS sequence"/>
</dbReference>
<evidence type="ECO:0000256" key="1">
    <source>
        <dbReference type="SAM" id="Phobius"/>
    </source>
</evidence>
<keyword evidence="1" id="KW-0812">Transmembrane</keyword>
<proteinExistence type="predicted"/>
<accession>A0A2R6A8B3</accession>
<gene>
    <name evidence="2" type="ORF">B9Q01_07265</name>
</gene>
<dbReference type="AlphaFoldDB" id="A0A2R6A8B3"/>
<reference evidence="2 3" key="1">
    <citation type="submission" date="2017-04" db="EMBL/GenBank/DDBJ databases">
        <title>Novel microbial lineages endemic to geothermal iron-oxide mats fill important gaps in the evolutionary history of Archaea.</title>
        <authorList>
            <person name="Jay Z.J."/>
            <person name="Beam J.P."/>
            <person name="Dlakic M."/>
            <person name="Rusch D.B."/>
            <person name="Kozubal M.A."/>
            <person name="Inskeep W.P."/>
        </authorList>
    </citation>
    <scope>NUCLEOTIDE SEQUENCE [LARGE SCALE GENOMIC DNA]</scope>
    <source>
        <strain evidence="2">OSP_D</strain>
    </source>
</reference>
<evidence type="ECO:0000313" key="2">
    <source>
        <dbReference type="EMBL" id="PSN82692.1"/>
    </source>
</evidence>
<name>A0A2R6A8B3_9ARCH</name>
<feature type="transmembrane region" description="Helical" evidence="1">
    <location>
        <begin position="49"/>
        <end position="67"/>
    </location>
</feature>
<feature type="transmembrane region" description="Helical" evidence="1">
    <location>
        <begin position="6"/>
        <end position="28"/>
    </location>
</feature>
<dbReference type="EMBL" id="NEXC01000057">
    <property type="protein sequence ID" value="PSN82692.1"/>
    <property type="molecule type" value="Genomic_DNA"/>
</dbReference>
<evidence type="ECO:0000313" key="3">
    <source>
        <dbReference type="Proteomes" id="UP000240880"/>
    </source>
</evidence>
<keyword evidence="1" id="KW-1133">Transmembrane helix</keyword>
<organism evidence="2 3">
    <name type="scientific">Candidatus Marsarchaeota G1 archaeon OSP_D</name>
    <dbReference type="NCBI Taxonomy" id="1978155"/>
    <lineage>
        <taxon>Archaea</taxon>
        <taxon>Candidatus Marsarchaeota</taxon>
        <taxon>Candidatus Marsarchaeota group 1</taxon>
    </lineage>
</organism>